<organism evidence="3 4">
    <name type="scientific">Derxia gummosa DSM 723</name>
    <dbReference type="NCBI Taxonomy" id="1121388"/>
    <lineage>
        <taxon>Bacteria</taxon>
        <taxon>Pseudomonadati</taxon>
        <taxon>Pseudomonadota</taxon>
        <taxon>Betaproteobacteria</taxon>
        <taxon>Burkholderiales</taxon>
        <taxon>Alcaligenaceae</taxon>
        <taxon>Derxia</taxon>
    </lineage>
</organism>
<feature type="compositionally biased region" description="Polar residues" evidence="1">
    <location>
        <begin position="620"/>
        <end position="629"/>
    </location>
</feature>
<feature type="domain" description="Integrase catalytic" evidence="2">
    <location>
        <begin position="234"/>
        <end position="437"/>
    </location>
</feature>
<dbReference type="Pfam" id="PF09299">
    <property type="entry name" value="Mu-transpos_C"/>
    <property type="match status" value="1"/>
</dbReference>
<name>A0A8B6X7F8_9BURK</name>
<keyword evidence="3" id="KW-1185">Reference proteome</keyword>
<dbReference type="InterPro" id="IPR001584">
    <property type="entry name" value="Integrase_cat-core"/>
</dbReference>
<proteinExistence type="predicted"/>
<dbReference type="GO" id="GO:0015074">
    <property type="term" value="P:DNA integration"/>
    <property type="evidence" value="ECO:0007669"/>
    <property type="project" value="InterPro"/>
</dbReference>
<dbReference type="GO" id="GO:0003676">
    <property type="term" value="F:nucleic acid binding"/>
    <property type="evidence" value="ECO:0007669"/>
    <property type="project" value="InterPro"/>
</dbReference>
<protein>
    <submittedName>
        <fullName evidence="4">Mu transposase C-terminal domain-containing protein</fullName>
    </submittedName>
</protein>
<dbReference type="Proteomes" id="UP000675920">
    <property type="component" value="Unplaced"/>
</dbReference>
<evidence type="ECO:0000259" key="2">
    <source>
        <dbReference type="PROSITE" id="PS50994"/>
    </source>
</evidence>
<dbReference type="InterPro" id="IPR036397">
    <property type="entry name" value="RNaseH_sf"/>
</dbReference>
<feature type="region of interest" description="Disordered" evidence="1">
    <location>
        <begin position="581"/>
        <end position="643"/>
    </location>
</feature>
<dbReference type="SUPFAM" id="SSF53098">
    <property type="entry name" value="Ribonuclease H-like"/>
    <property type="match status" value="1"/>
</dbReference>
<dbReference type="AlphaFoldDB" id="A0A8B6X7F8"/>
<accession>A0A8B6X7F8</accession>
<dbReference type="Gene3D" id="3.30.420.10">
    <property type="entry name" value="Ribonuclease H-like superfamily/Ribonuclease H"/>
    <property type="match status" value="1"/>
</dbReference>
<evidence type="ECO:0000313" key="4">
    <source>
        <dbReference type="RefSeq" id="WP_034411805.1"/>
    </source>
</evidence>
<evidence type="ECO:0000313" key="3">
    <source>
        <dbReference type="Proteomes" id="UP000675920"/>
    </source>
</evidence>
<dbReference type="PROSITE" id="PS50994">
    <property type="entry name" value="INTEGRASE"/>
    <property type="match status" value="1"/>
</dbReference>
<dbReference type="InterPro" id="IPR012337">
    <property type="entry name" value="RNaseH-like_sf"/>
</dbReference>
<evidence type="ECO:0000256" key="1">
    <source>
        <dbReference type="SAM" id="MobiDB-lite"/>
    </source>
</evidence>
<sequence>MASGIAVQFFEITVGAIVVYGATRYKVTHLISVDTVLAVDLTSGETCRLPIEQLRLEPNEEEQASAAQEHVPRDLSLYSADEWREAQRRFDAIKGLLNDPFRTREEAKALAEQAGVHVATLYRWLHEYLRVGNVSALVPARRGRKTGTRLLSVEVEAIVDSVIEAFYLDKQRHTPHDTIEEIQARCRLAKLEAPHPNTIRNRIRQIPEIVRLKRRGRREEATNRFTPIKGTIENATHPFAVVQIDHTPMDIIVVDEVYRQPIGRPYLTLAIDVFSRMVAGIYISLAPPSSASVALCLANAICPKREYLASLGVSGSWPVWGKPAVVHVDNAEEFRGLALERGAAQHGIDLQFRPPATPNYGGHIERLIGTTMRWVHKMPGTTFSNPSQRKGYDSEAEAALTMKELELEVVDFFVNRYHQRPHTKLGVPPIKKWERGIVGTDEEPGLGLMPVPDDPHRLLIDFMPMITRTVQRYGIQWDNITYYDPVLDPFINAADADDERRKQKFVVRRDPRDISRVYFYNPDAAAYTPLPYRNISHSAMSLFELMEIRKRLTEEGHRDIDEGLIFEHLERFRRRVAEAVHKSKKARKAQARGPVDARPVVASIPSARGGSTPVPVPVQPGSNDRSQPSAPLPSESAVEEDIFAAPIRPFDNLGMRQ</sequence>
<dbReference type="InterPro" id="IPR015378">
    <property type="entry name" value="Transposase-like_Mu_C"/>
</dbReference>
<dbReference type="RefSeq" id="WP_034411805.1">
    <property type="nucleotide sequence ID" value="NZ_AXWS01000014.1"/>
</dbReference>
<reference evidence="4" key="2">
    <citation type="submission" date="2025-08" db="UniProtKB">
        <authorList>
            <consortium name="RefSeq"/>
        </authorList>
    </citation>
    <scope>IDENTIFICATION</scope>
</reference>
<dbReference type="OrthoDB" id="5439087at2"/>
<reference evidence="4" key="1">
    <citation type="journal article" date="1995" name="Cell">
        <title>Structure of the bacteriophage Mu transposase core: a common structural motif for DNA transposition and retroviral integration.</title>
        <authorList>
            <person name="Rice P."/>
            <person name="Mizuuchi K."/>
        </authorList>
    </citation>
    <scope>NUCLEOTIDE SEQUENCE</scope>
</reference>